<keyword evidence="1" id="KW-0732">Signal</keyword>
<sequence length="249" mass="27339">MKISKCTLIATTFLLSCFTHADFIGLKGDVNYWYFNGSIDNKNNSSLSNSTGNDNLLLDPYAGLSNKNDIKHDGAIQASIAFEHPIPLLPNIKIKYTDLNTSTNNGQYTSNKVDLTNTDYILYYEILDNIVSADIGLGMANIDGKIKQYNALQSFNSSLSDNAPIAYASVGAKLPFTGLSAKGEVVVGANSDVTLTDVQAELQYDFVQSMLLDVGAKVGYRYMYIDVDENKTKYKLDFNGPYIGLNAHF</sequence>
<accession>A0AAW8JQS2</accession>
<feature type="chain" id="PRO_5043600204" evidence="1">
    <location>
        <begin position="22"/>
        <end position="249"/>
    </location>
</feature>
<organism evidence="2 3">
    <name type="scientific">Acinetobacter gerneri</name>
    <dbReference type="NCBI Taxonomy" id="202952"/>
    <lineage>
        <taxon>Bacteria</taxon>
        <taxon>Pseudomonadati</taxon>
        <taxon>Pseudomonadota</taxon>
        <taxon>Gammaproteobacteria</taxon>
        <taxon>Moraxellales</taxon>
        <taxon>Moraxellaceae</taxon>
        <taxon>Acinetobacter</taxon>
    </lineage>
</organism>
<comment type="caution">
    <text evidence="2">The sequence shown here is derived from an EMBL/GenBank/DDBJ whole genome shotgun (WGS) entry which is preliminary data.</text>
</comment>
<evidence type="ECO:0000313" key="2">
    <source>
        <dbReference type="EMBL" id="MDQ9072364.1"/>
    </source>
</evidence>
<feature type="signal peptide" evidence="1">
    <location>
        <begin position="1"/>
        <end position="21"/>
    </location>
</feature>
<dbReference type="NCBIfam" id="TIGR04219">
    <property type="entry name" value="OMP_w_GlyGly"/>
    <property type="match status" value="1"/>
</dbReference>
<dbReference type="RefSeq" id="WP_308956818.1">
    <property type="nucleotide sequence ID" value="NZ_JAVICY010000022.1"/>
</dbReference>
<dbReference type="EMBL" id="JAVIDA010000019">
    <property type="protein sequence ID" value="MDQ9072364.1"/>
    <property type="molecule type" value="Genomic_DNA"/>
</dbReference>
<protein>
    <submittedName>
        <fullName evidence="2">TIGR04219 family outer membrane beta-barrel protein</fullName>
    </submittedName>
</protein>
<dbReference type="Proteomes" id="UP001243195">
    <property type="component" value="Unassembled WGS sequence"/>
</dbReference>
<evidence type="ECO:0000256" key="1">
    <source>
        <dbReference type="SAM" id="SignalP"/>
    </source>
</evidence>
<name>A0AAW8JQS2_9GAMM</name>
<reference evidence="2" key="1">
    <citation type="submission" date="2023-08" db="EMBL/GenBank/DDBJ databases">
        <title>Emergence of clinically-relevant ST2 carbapenem-resistant Acinetobacter baumannii strains in hospital sewages in Zhejiang, East of China.</title>
        <authorList>
            <person name="Kaichao C."/>
            <person name="Zhang R."/>
        </authorList>
    </citation>
    <scope>NUCLEOTIDE SEQUENCE</scope>
    <source>
        <strain evidence="2">M-SY-60</strain>
    </source>
</reference>
<proteinExistence type="predicted"/>
<gene>
    <name evidence="2" type="ORF">RFH51_12965</name>
</gene>
<evidence type="ECO:0000313" key="3">
    <source>
        <dbReference type="Proteomes" id="UP001243195"/>
    </source>
</evidence>
<dbReference type="PROSITE" id="PS51257">
    <property type="entry name" value="PROKAR_LIPOPROTEIN"/>
    <property type="match status" value="1"/>
</dbReference>
<dbReference type="InterPro" id="IPR026387">
    <property type="entry name" value="OMP_w_GlyGly"/>
</dbReference>
<dbReference type="AlphaFoldDB" id="A0AAW8JQS2"/>